<evidence type="ECO:0000256" key="2">
    <source>
        <dbReference type="ARBA" id="ARBA00022737"/>
    </source>
</evidence>
<gene>
    <name evidence="6" type="ORF">PSON_ATCC_30995.1.T0790026</name>
</gene>
<name>A0A8S1PK28_9CILI</name>
<dbReference type="PANTHER" id="PTHR38934:SF6">
    <property type="entry name" value="CHROMOSOME UNDETERMINED SCAFFOLD_176, WHOLE GENOME SHOTGUN SEQUENCE"/>
    <property type="match status" value="1"/>
</dbReference>
<reference evidence="6" key="1">
    <citation type="submission" date="2021-01" db="EMBL/GenBank/DDBJ databases">
        <authorList>
            <consortium name="Genoscope - CEA"/>
            <person name="William W."/>
        </authorList>
    </citation>
    <scope>NUCLEOTIDE SEQUENCE</scope>
</reference>
<dbReference type="InterPro" id="IPR002895">
    <property type="entry name" value="Paramecium_SA"/>
</dbReference>
<feature type="chain" id="PRO_5035733532" evidence="5">
    <location>
        <begin position="20"/>
        <end position="2489"/>
    </location>
</feature>
<evidence type="ECO:0000256" key="3">
    <source>
        <dbReference type="ARBA" id="ARBA00023157"/>
    </source>
</evidence>
<organism evidence="6 7">
    <name type="scientific">Paramecium sonneborni</name>
    <dbReference type="NCBI Taxonomy" id="65129"/>
    <lineage>
        <taxon>Eukaryota</taxon>
        <taxon>Sar</taxon>
        <taxon>Alveolata</taxon>
        <taxon>Ciliophora</taxon>
        <taxon>Intramacronucleata</taxon>
        <taxon>Oligohymenophorea</taxon>
        <taxon>Peniculida</taxon>
        <taxon>Parameciidae</taxon>
        <taxon>Paramecium</taxon>
    </lineage>
</organism>
<keyword evidence="2" id="KW-0677">Repeat</keyword>
<feature type="transmembrane region" description="Helical" evidence="4">
    <location>
        <begin position="2374"/>
        <end position="2393"/>
    </location>
</feature>
<evidence type="ECO:0000313" key="6">
    <source>
        <dbReference type="EMBL" id="CAD8102918.1"/>
    </source>
</evidence>
<keyword evidence="1 5" id="KW-0732">Signal</keyword>
<feature type="transmembrane region" description="Helical" evidence="4">
    <location>
        <begin position="2299"/>
        <end position="2322"/>
    </location>
</feature>
<dbReference type="PANTHER" id="PTHR38934">
    <property type="entry name" value="HYPHALLY REGULATED CELL WALL PROTEIN 1"/>
    <property type="match status" value="1"/>
</dbReference>
<dbReference type="SMART" id="SM00639">
    <property type="entry name" value="PSA"/>
    <property type="match status" value="18"/>
</dbReference>
<feature type="signal peptide" evidence="5">
    <location>
        <begin position="1"/>
        <end position="19"/>
    </location>
</feature>
<sequence length="2489" mass="286730">MIIQTSFNLLLFLFLSLRSMEISKNCVCGHVRIQEDCQNSGFCIWQNNACMLNYGQTYNNNEDSQNQKTCKNFAEEDCRLQQQCGFYLGQCITFQDCSIFNQDSCQESSFRCVSDGTKCVEIKDCNSYKTNYGCSNKDQNGKYCFWDEAMENKCRDVIICEELPIYLVNHFMCKEGLDGCTVNDLGYGCIKQMDECTKYYNDSQCFESQEKIENCFWDSLNKKCVDKICENLPFSSDYECQSYLSGCTTNGIHCIQRKQCSDVQNKFGCVKDAQENKCEYHQNQCKIKSCNTASDSLINYQQCQDYDNLLDCVISENGGCKQRPETCEGYADEIDCYSIQQEDCIWQNNKCWKRKCYHAPVHYGQAECKLYGNCIGKVDGGCKETPQICDEISEKQFCEFNYNQERCIWLDDECTLLECNKLKLPTYNSHQACQKASQFCTFKLDSYGCDDYLCENIFEIEYCSIDSTGTICVLNQGCIDKKCSSAPKSYDNNQLCQEWLPYCTVNVQFLSNSKILIGCINKLEDCHFALEEQCYSTFAGINCKWDSEGKRCIYQVCTDADPDLYLNNEDCNSFKVKQGICILGPYDIGCQQWPNSCSQLLSQFQCSLNLQDGTSCFWTGSSCKTLECTDASKIDYTNNIECNSWIDYCIYDSISGGCRNRPISEDCTSSPNNSMYDTHLECIVWNPKCTVVSTFNAEGCELKKANCFEFIRQRNCKTSLSGSNCYWDDNQQKCFDESGDNDCNKRIYGDLSHQDCETFLSKCTVSLINSVCVTLSLTCDYPIEQQCVIRRDQQPCRWDYKNKLCKDLTCKENVSALTEEECLKQRKFNQCQLKIQSNGTFGPGCESRPQSCELITNPTICKLTLTSTNQRCYYFNFKCQVVLSSQCEVIQESKSNELCQLYNSNCILQQSGKGCYSIYRCEDLTHNICNNAIMKFNYKCIYSDYCSLNNDCSNKQLFTSTCDNIKTGSGQKCYLYSYCYKYCCDYQCLLQTAQITMQFYLFTSLQERRQLCQNYSSNYKYDTNCQCCVYMTSCAQQESEQQLCNSSTANSNLKCGFNFQTNKCETRKCEHLTYANYPVITNHNCYDWKYDCVLGIAGCTIFTGDCTQIKLIYQCYSQQCFWQDGKCLNHVDCQINTTAITDRECLLANAEYCRFNYIKGIGCSFYNCSHIINSTICNSSTLVDEQNCIQISNLCKSKTCSDYTLQADCENSYGSYYSVVTKCFWCTLNTIKCSNFEYCSSSSLVSPESHNDCYKANIFSTINFTASSKCTIKKQFCSQYTYEDACISTINGQSCYWSSNLCVDICSATTSPLSTHLECFNWHSECMSNGASQCQDLNCASLSTNIQCNIFTAKCFWNGSNCQTVGACTNYSTSSLCLDTKNSKGIPCFWNGIFCTEKTCYNKPTPSTTQLDCHNWLKNCQLYNNACLEDCTQADITYITHNQCESFYYNKSCTVKLDIIQCVDLPISCNYAKKTQCYVDKDGNQCYFNVSSNQCVNLICEILAAPFISHQKCNQKLKDCTVNASQSGCQQLNDCSSYSIPEQCQIDQNNVECEWIFNQNKCTIKECSTAQLNIYTAYSCRQYFGDSCTVNANLDRCEIGQEFCRNYTQEQCTSNGQINLNKIDCFWNLEKNMCQEKICENGPTFSQNDSECTTFLHTCQKGGCRIKGCLDYYYAIDQACASLFEDKRCVTNGKQCVYRTTCENINMIDGCTYDKNLNPCIWINHQCYTKTCETASISLVQHEECNSYLQHCTVKQEGGCTRKQRCQDYKIKEACQTDSENAECIWDDNLNQCFFNQCFDFCGNGIVSTKDEYCDDGNYLPYDGCYKCEVQCPLGCQICKGKLCQECYKIGWYLVEGVCITKCGDGYVVGSEQCDDGNNTQFDGCYQCSYQCHQKCLNCFQGRCLECEKGYQEDGPFCHHICGDGYLVKELEQCDDGNLNNYDGCSSNCNIEQNWKCLIENNFSSCTYIIQPKIILTKQTKTYTKKVRLNDKAISEEQFLQLIIIEILNANKDQYDIEIKPMISITTDLADVAYKLLVNFKTDVKNPVLKVIIYSGNIVNFQENSLHPQEAKLELRSPYKISDDQQSLLSRTTNFSKIVLNVIIIVSGISCLFGNLEILWNLLDLLQQLSYMKFHNLEFPVNLQDYFEVFDIGSFTPMISKLQIDIYLQNIFNFSVPVIKAKWKFEFYQINCYFLQNFETLLMMIIMGLTYFILSYQFYKLLILIKYQNWSINFQINHQNFIFKVIKIVFFIQRFARKYYQYFIYSGLIRILTSNFYELTFAAILQLVNTKLDTTFNKIIYFLALITLIFNIFLIISFFRYLSQKKKVAKNLSVLVEGIRNVKFQGLKQYFTILLIKKTLFILNLIVFQGLAVAQSLITACIFGIFFCYIFFYKPFENKFENIKIYCTEFLIMMNVTIFSFYEFMKLNQISETAQLIGWINIGGFTLILILTLVIDTYQQLFKYFKFAKERWRLRKEAEQKRKQKILFF</sequence>
<keyword evidence="4" id="KW-0812">Transmembrane</keyword>
<protein>
    <submittedName>
        <fullName evidence="6">Uncharacterized protein</fullName>
    </submittedName>
</protein>
<feature type="transmembrane region" description="Helical" evidence="4">
    <location>
        <begin position="2201"/>
        <end position="2219"/>
    </location>
</feature>
<dbReference type="OrthoDB" id="28293at2759"/>
<feature type="transmembrane region" description="Helical" evidence="4">
    <location>
        <begin position="2350"/>
        <end position="2368"/>
    </location>
</feature>
<dbReference type="Proteomes" id="UP000692954">
    <property type="component" value="Unassembled WGS sequence"/>
</dbReference>
<feature type="transmembrane region" description="Helical" evidence="4">
    <location>
        <begin position="2405"/>
        <end position="2424"/>
    </location>
</feature>
<proteinExistence type="predicted"/>
<dbReference type="InterPro" id="IPR011936">
    <property type="entry name" value="Myxo_disulph_rpt"/>
</dbReference>
<dbReference type="Pfam" id="PF01508">
    <property type="entry name" value="Paramecium_SA"/>
    <property type="match status" value="12"/>
</dbReference>
<keyword evidence="7" id="KW-1185">Reference proteome</keyword>
<evidence type="ECO:0000256" key="1">
    <source>
        <dbReference type="ARBA" id="ARBA00022729"/>
    </source>
</evidence>
<dbReference type="NCBIfam" id="TIGR02232">
    <property type="entry name" value="myxo_disulf_rpt"/>
    <property type="match status" value="3"/>
</dbReference>
<keyword evidence="4" id="KW-1133">Transmembrane helix</keyword>
<comment type="caution">
    <text evidence="6">The sequence shown here is derived from an EMBL/GenBank/DDBJ whole genome shotgun (WGS) entry which is preliminary data.</text>
</comment>
<accession>A0A8S1PK28</accession>
<evidence type="ECO:0000256" key="4">
    <source>
        <dbReference type="SAM" id="Phobius"/>
    </source>
</evidence>
<evidence type="ECO:0000313" key="7">
    <source>
        <dbReference type="Proteomes" id="UP000692954"/>
    </source>
</evidence>
<evidence type="ECO:0000256" key="5">
    <source>
        <dbReference type="SAM" id="SignalP"/>
    </source>
</evidence>
<feature type="transmembrane region" description="Helical" evidence="4">
    <location>
        <begin position="2436"/>
        <end position="2455"/>
    </location>
</feature>
<keyword evidence="4" id="KW-0472">Membrane</keyword>
<feature type="transmembrane region" description="Helical" evidence="4">
    <location>
        <begin position="2268"/>
        <end position="2287"/>
    </location>
</feature>
<keyword evidence="3" id="KW-1015">Disulfide bond</keyword>
<dbReference type="EMBL" id="CAJJDN010000079">
    <property type="protein sequence ID" value="CAD8102918.1"/>
    <property type="molecule type" value="Genomic_DNA"/>
</dbReference>